<keyword evidence="2" id="KW-0732">Signal</keyword>
<dbReference type="RefSeq" id="WP_245996882.1">
    <property type="nucleotide sequence ID" value="NZ_QQBC01000001.1"/>
</dbReference>
<dbReference type="AlphaFoldDB" id="A0A370IDQ8"/>
<dbReference type="InterPro" id="IPR050585">
    <property type="entry name" value="Xaa-Pro_dipeptidyl-ppase/CocE"/>
</dbReference>
<proteinExistence type="predicted"/>
<dbReference type="STRING" id="1210086.GCA_001613105_00232"/>
<dbReference type="GO" id="GO:0008239">
    <property type="term" value="F:dipeptidyl-peptidase activity"/>
    <property type="evidence" value="ECO:0007669"/>
    <property type="project" value="InterPro"/>
</dbReference>
<dbReference type="SMART" id="SM00939">
    <property type="entry name" value="PepX_C"/>
    <property type="match status" value="1"/>
</dbReference>
<dbReference type="InterPro" id="IPR005674">
    <property type="entry name" value="CocE/Ser_esterase"/>
</dbReference>
<dbReference type="NCBIfam" id="TIGR00976">
    <property type="entry name" value="CocE_NonD"/>
    <property type="match status" value="1"/>
</dbReference>
<dbReference type="InterPro" id="IPR008979">
    <property type="entry name" value="Galactose-bd-like_sf"/>
</dbReference>
<dbReference type="PANTHER" id="PTHR43056:SF10">
    <property type="entry name" value="COCE_NOND FAMILY, PUTATIVE (AFU_ORTHOLOGUE AFUA_7G00600)-RELATED"/>
    <property type="match status" value="1"/>
</dbReference>
<evidence type="ECO:0000256" key="2">
    <source>
        <dbReference type="SAM" id="SignalP"/>
    </source>
</evidence>
<dbReference type="PANTHER" id="PTHR43056">
    <property type="entry name" value="PEPTIDASE S9 PROLYL OLIGOPEPTIDASE"/>
    <property type="match status" value="1"/>
</dbReference>
<reference evidence="4 5" key="1">
    <citation type="submission" date="2018-07" db="EMBL/GenBank/DDBJ databases">
        <title>Genomic Encyclopedia of Type Strains, Phase IV (KMG-IV): sequencing the most valuable type-strain genomes for metagenomic binning, comparative biology and taxonomic classification.</title>
        <authorList>
            <person name="Goeker M."/>
        </authorList>
    </citation>
    <scope>NUCLEOTIDE SEQUENCE [LARGE SCALE GENOMIC DNA]</scope>
    <source>
        <strain evidence="4 5">DSM 44290</strain>
    </source>
</reference>
<feature type="chain" id="PRO_5016893154" description="Xaa-Pro dipeptidyl-peptidase C-terminal domain-containing protein" evidence="2">
    <location>
        <begin position="29"/>
        <end position="691"/>
    </location>
</feature>
<feature type="signal peptide" evidence="2">
    <location>
        <begin position="1"/>
        <end position="28"/>
    </location>
</feature>
<dbReference type="Gene3D" id="2.60.120.260">
    <property type="entry name" value="Galactose-binding domain-like"/>
    <property type="match status" value="1"/>
</dbReference>
<dbReference type="InterPro" id="IPR029058">
    <property type="entry name" value="AB_hydrolase_fold"/>
</dbReference>
<dbReference type="InterPro" id="IPR000383">
    <property type="entry name" value="Xaa-Pro-like_dom"/>
</dbReference>
<dbReference type="Gene3D" id="3.40.50.1820">
    <property type="entry name" value="alpha/beta hydrolase"/>
    <property type="match status" value="2"/>
</dbReference>
<feature type="domain" description="Xaa-Pro dipeptidyl-peptidase C-terminal" evidence="3">
    <location>
        <begin position="409"/>
        <end position="683"/>
    </location>
</feature>
<dbReference type="Pfam" id="PF02129">
    <property type="entry name" value="Peptidase_S15"/>
    <property type="match status" value="1"/>
</dbReference>
<evidence type="ECO:0000259" key="3">
    <source>
        <dbReference type="SMART" id="SM00939"/>
    </source>
</evidence>
<sequence length="691" mass="73994">MAGRLIPALVLGVAVAMATLFVAPTARADDHALPVDGGAPGRAWLAEHDSPAPAYPGRFPGDVDVQFDVPITMSDGTVLKANIYRPMDATGHPITTPLPTIVNLTPYTKFVSFLADVALSVPWLSDAMVELVNRFDFGGTPFDSITDITKALSGGAARTLGADRKIIQQGYTYVVADTRGTGYSQGDWKFFQDRENRDSVEVIDWAAHQPWSDGNIGMTGISYSGINQFKTAELNPPALKAIFPVEGSLDPIGDVAFPGGTLGAFGPAYIVGIDLISNFPDPIGIALGHLDLKWLADRVDTPLEFFDLILAALSLNVASLPQPLKDALAKDSSIRNALTDYHPENIRVPTFAYGGWQDLFASSNARGFQSLTALGSDRKKLVMGDTYHANPGAHLGEPGAPPRLDVLQLAWYDHWLKGIDNGIDAYGPVVSKSQNGGWRVLDNYPDQPDIDYRRMYLSGGHTGTATSVYDGSLVPDPTSETTGFTVSPATGATALCSRDSAVESAGALSVFNFCARDDRFHELGGLTFTTAPLTEQTRLSGTANLHLLTSYDNVEGDWAVTVNDVFPNGQSMVLASGQLAASLRAVDEDKSTRAENGDLTHTVYKLTLDTRQPLVPGQPTVVDIAVNPVDAVLEPGHRLRVNVYASNFPRGFLAPPMLFDGGVLNALSAQHILLDGNEPSFVNLPLNRPLP</sequence>
<keyword evidence="1" id="KW-0378">Hydrolase</keyword>
<dbReference type="InterPro" id="IPR013736">
    <property type="entry name" value="Xaa-Pro_dipept_C"/>
</dbReference>
<dbReference type="EMBL" id="QQBC01000001">
    <property type="protein sequence ID" value="RDI68847.1"/>
    <property type="molecule type" value="Genomic_DNA"/>
</dbReference>
<evidence type="ECO:0000313" key="5">
    <source>
        <dbReference type="Proteomes" id="UP000254869"/>
    </source>
</evidence>
<comment type="caution">
    <text evidence="4">The sequence shown here is derived from an EMBL/GenBank/DDBJ whole genome shotgun (WGS) entry which is preliminary data.</text>
</comment>
<organism evidence="4 5">
    <name type="scientific">Nocardia pseudobrasiliensis</name>
    <dbReference type="NCBI Taxonomy" id="45979"/>
    <lineage>
        <taxon>Bacteria</taxon>
        <taxon>Bacillati</taxon>
        <taxon>Actinomycetota</taxon>
        <taxon>Actinomycetes</taxon>
        <taxon>Mycobacteriales</taxon>
        <taxon>Nocardiaceae</taxon>
        <taxon>Nocardia</taxon>
    </lineage>
</organism>
<evidence type="ECO:0000256" key="1">
    <source>
        <dbReference type="ARBA" id="ARBA00022801"/>
    </source>
</evidence>
<protein>
    <recommendedName>
        <fullName evidence="3">Xaa-Pro dipeptidyl-peptidase C-terminal domain-containing protein</fullName>
    </recommendedName>
</protein>
<keyword evidence="5" id="KW-1185">Reference proteome</keyword>
<dbReference type="SUPFAM" id="SSF49785">
    <property type="entry name" value="Galactose-binding domain-like"/>
    <property type="match status" value="1"/>
</dbReference>
<gene>
    <name evidence="4" type="ORF">DFR76_101383</name>
</gene>
<dbReference type="Pfam" id="PF08530">
    <property type="entry name" value="PepX_C"/>
    <property type="match status" value="1"/>
</dbReference>
<accession>A0A370IDQ8</accession>
<evidence type="ECO:0000313" key="4">
    <source>
        <dbReference type="EMBL" id="RDI68847.1"/>
    </source>
</evidence>
<dbReference type="Proteomes" id="UP000254869">
    <property type="component" value="Unassembled WGS sequence"/>
</dbReference>
<dbReference type="SUPFAM" id="SSF53474">
    <property type="entry name" value="alpha/beta-Hydrolases"/>
    <property type="match status" value="1"/>
</dbReference>
<name>A0A370IDQ8_9NOCA</name>